<sequence length="193" mass="22518">MVTPDAIVDLRNLAIKNKKRVWRPFMEGYHCQAICELGVRNGQNFDLMIKHHPQLAVAVDIWRDDANTAHNDAGFSQTALDRQYQNFTKRMRGKPFVRIYRGYTDQASAHFPNNSFDFIYVDADHSYNGCLMDLQNWYPKVKKNRFLIGDDYRNDLVNPRVDFGVVAAVNNFAKDNKLTVYRLPRWGWAIIKT</sequence>
<dbReference type="SUPFAM" id="SSF53335">
    <property type="entry name" value="S-adenosyl-L-methionine-dependent methyltransferases"/>
    <property type="match status" value="1"/>
</dbReference>
<dbReference type="Pfam" id="PF13578">
    <property type="entry name" value="Methyltransf_24"/>
    <property type="match status" value="1"/>
</dbReference>
<dbReference type="Gene3D" id="3.40.50.150">
    <property type="entry name" value="Vaccinia Virus protein VP39"/>
    <property type="match status" value="1"/>
</dbReference>
<organism evidence="1 2">
    <name type="scientific">Candidatus Woesebacteria bacterium RIFCSPLOWO2_01_FULL_44_14</name>
    <dbReference type="NCBI Taxonomy" id="1802525"/>
    <lineage>
        <taxon>Bacteria</taxon>
        <taxon>Candidatus Woeseibacteriota</taxon>
    </lineage>
</organism>
<gene>
    <name evidence="1" type="ORF">A2975_00195</name>
</gene>
<reference evidence="1 2" key="1">
    <citation type="journal article" date="2016" name="Nat. Commun.">
        <title>Thousands of microbial genomes shed light on interconnected biogeochemical processes in an aquifer system.</title>
        <authorList>
            <person name="Anantharaman K."/>
            <person name="Brown C.T."/>
            <person name="Hug L.A."/>
            <person name="Sharon I."/>
            <person name="Castelle C.J."/>
            <person name="Probst A.J."/>
            <person name="Thomas B.C."/>
            <person name="Singh A."/>
            <person name="Wilkins M.J."/>
            <person name="Karaoz U."/>
            <person name="Brodie E.L."/>
            <person name="Williams K.H."/>
            <person name="Hubbard S.S."/>
            <person name="Banfield J.F."/>
        </authorList>
    </citation>
    <scope>NUCLEOTIDE SEQUENCE [LARGE SCALE GENOMIC DNA]</scope>
</reference>
<accession>A0A1F8C383</accession>
<dbReference type="AlphaFoldDB" id="A0A1F8C383"/>
<evidence type="ECO:0008006" key="3">
    <source>
        <dbReference type="Google" id="ProtNLM"/>
    </source>
</evidence>
<dbReference type="Proteomes" id="UP000178429">
    <property type="component" value="Unassembled WGS sequence"/>
</dbReference>
<name>A0A1F8C383_9BACT</name>
<dbReference type="InterPro" id="IPR029063">
    <property type="entry name" value="SAM-dependent_MTases_sf"/>
</dbReference>
<dbReference type="EMBL" id="MGHL01000003">
    <property type="protein sequence ID" value="OGM70620.1"/>
    <property type="molecule type" value="Genomic_DNA"/>
</dbReference>
<evidence type="ECO:0000313" key="1">
    <source>
        <dbReference type="EMBL" id="OGM70620.1"/>
    </source>
</evidence>
<proteinExistence type="predicted"/>
<protein>
    <recommendedName>
        <fullName evidence="3">Methyltransferase</fullName>
    </recommendedName>
</protein>
<dbReference type="STRING" id="1802525.A2975_00195"/>
<evidence type="ECO:0000313" key="2">
    <source>
        <dbReference type="Proteomes" id="UP000178429"/>
    </source>
</evidence>
<comment type="caution">
    <text evidence="1">The sequence shown here is derived from an EMBL/GenBank/DDBJ whole genome shotgun (WGS) entry which is preliminary data.</text>
</comment>